<dbReference type="Pfam" id="PF01943">
    <property type="entry name" value="Polysacc_synt"/>
    <property type="match status" value="1"/>
</dbReference>
<sequence>MNTRLRKIWSTYVPYALGIGSNAGLNIVLISLLTHRLAPSIYGGYTVAITVIVLASSVAGQWLQQATGRYLAGSGARAASYAKAAVLIGASAILGVLAVLYLLARIAVLVDPHDGALWPVCVLAIAAQTLFTLVGTALQSEQRAWPYAIQQASAGGLKIALSLLVCELWQGDVSGLLLAVTSAQALGAMFGAWRAGLFARSVRDKLFSRRARTVFHKLRIYGGAMTLWFIFMNLAMYCDRLLVRALSGAEMAGLYGAASTLVVGSVNLVMAPILAATWPQLMAAWNSRNEQAAARQLGDLITWLLCAGAVLVALVYAVAETATRLFLGDRFGAAATLLPLLVASSFSFSLGPFFHKPLEFKERKATMCIAAALVLALNALLSWVLTPRFGGVGAGCAALAAGATYCFGCSVVGRKIVRWKLRLDVLGVTVLVAVLIAGATRHFAWLWRDSGKLGAFLAASCVFAALCAVALGLLIFARALQRKLDSGALEGR</sequence>
<proteinExistence type="predicted"/>
<feature type="transmembrane region" description="Helical" evidence="6">
    <location>
        <begin position="300"/>
        <end position="319"/>
    </location>
</feature>
<dbReference type="InterPro" id="IPR002797">
    <property type="entry name" value="Polysacc_synth"/>
</dbReference>
<keyword evidence="2" id="KW-1003">Cell membrane</keyword>
<dbReference type="PANTHER" id="PTHR30250:SF31">
    <property type="entry name" value="INNER MEMBRANE PROTEIN YGHQ"/>
    <property type="match status" value="1"/>
</dbReference>
<comment type="subcellular location">
    <subcellularLocation>
        <location evidence="1">Cell membrane</location>
        <topology evidence="1">Multi-pass membrane protein</topology>
    </subcellularLocation>
</comment>
<comment type="caution">
    <text evidence="7">The sequence shown here is derived from an EMBL/GenBank/DDBJ whole genome shotgun (WGS) entry which is preliminary data.</text>
</comment>
<feature type="transmembrane region" description="Helical" evidence="6">
    <location>
        <begin position="147"/>
        <end position="170"/>
    </location>
</feature>
<organism evidence="7 8">
    <name type="scientific">Paraburkholderia tropica</name>
    <dbReference type="NCBI Taxonomy" id="92647"/>
    <lineage>
        <taxon>Bacteria</taxon>
        <taxon>Pseudomonadati</taxon>
        <taxon>Pseudomonadota</taxon>
        <taxon>Betaproteobacteria</taxon>
        <taxon>Burkholderiales</taxon>
        <taxon>Burkholderiaceae</taxon>
        <taxon>Paraburkholderia</taxon>
    </lineage>
</organism>
<evidence type="ECO:0000256" key="6">
    <source>
        <dbReference type="SAM" id="Phobius"/>
    </source>
</evidence>
<dbReference type="RefSeq" id="WP_074986528.1">
    <property type="nucleotide sequence ID" value="NZ_CADFGN010000004.1"/>
</dbReference>
<feature type="transmembrane region" description="Helical" evidence="6">
    <location>
        <begin position="391"/>
        <end position="413"/>
    </location>
</feature>
<feature type="transmembrane region" description="Helical" evidence="6">
    <location>
        <begin position="116"/>
        <end position="135"/>
    </location>
</feature>
<evidence type="ECO:0000313" key="7">
    <source>
        <dbReference type="EMBL" id="SEK09696.1"/>
    </source>
</evidence>
<evidence type="ECO:0000256" key="5">
    <source>
        <dbReference type="ARBA" id="ARBA00023136"/>
    </source>
</evidence>
<dbReference type="EMBL" id="FNZM01000018">
    <property type="protein sequence ID" value="SEK09696.1"/>
    <property type="molecule type" value="Genomic_DNA"/>
</dbReference>
<keyword evidence="3 6" id="KW-0812">Transmembrane</keyword>
<gene>
    <name evidence="7" type="ORF">SAMN05216550_11840</name>
</gene>
<protein>
    <submittedName>
        <fullName evidence="7">Membrane protein involved in the export of O-antigen and teichoic acid</fullName>
    </submittedName>
</protein>
<feature type="transmembrane region" description="Helical" evidence="6">
    <location>
        <begin position="176"/>
        <end position="197"/>
    </location>
</feature>
<dbReference type="PANTHER" id="PTHR30250">
    <property type="entry name" value="PST FAMILY PREDICTED COLANIC ACID TRANSPORTER"/>
    <property type="match status" value="1"/>
</dbReference>
<evidence type="ECO:0000256" key="1">
    <source>
        <dbReference type="ARBA" id="ARBA00004651"/>
    </source>
</evidence>
<evidence type="ECO:0000313" key="8">
    <source>
        <dbReference type="Proteomes" id="UP000183529"/>
    </source>
</evidence>
<dbReference type="InterPro" id="IPR050833">
    <property type="entry name" value="Poly_Biosynth_Transport"/>
</dbReference>
<keyword evidence="5 6" id="KW-0472">Membrane</keyword>
<feature type="transmembrane region" description="Helical" evidence="6">
    <location>
        <begin position="40"/>
        <end position="63"/>
    </location>
</feature>
<dbReference type="AlphaFoldDB" id="A0AAQ1JWW4"/>
<name>A0AAQ1JWW4_9BURK</name>
<evidence type="ECO:0000256" key="3">
    <source>
        <dbReference type="ARBA" id="ARBA00022692"/>
    </source>
</evidence>
<accession>A0AAQ1JWW4</accession>
<feature type="transmembrane region" description="Helical" evidence="6">
    <location>
        <begin position="453"/>
        <end position="476"/>
    </location>
</feature>
<evidence type="ECO:0000256" key="4">
    <source>
        <dbReference type="ARBA" id="ARBA00022989"/>
    </source>
</evidence>
<evidence type="ECO:0000256" key="2">
    <source>
        <dbReference type="ARBA" id="ARBA00022475"/>
    </source>
</evidence>
<dbReference type="Proteomes" id="UP000183529">
    <property type="component" value="Unassembled WGS sequence"/>
</dbReference>
<feature type="transmembrane region" description="Helical" evidence="6">
    <location>
        <begin position="84"/>
        <end position="104"/>
    </location>
</feature>
<feature type="transmembrane region" description="Helical" evidence="6">
    <location>
        <begin position="218"/>
        <end position="237"/>
    </location>
</feature>
<feature type="transmembrane region" description="Helical" evidence="6">
    <location>
        <begin position="425"/>
        <end position="447"/>
    </location>
</feature>
<feature type="transmembrane region" description="Helical" evidence="6">
    <location>
        <begin position="366"/>
        <end position="385"/>
    </location>
</feature>
<keyword evidence="4 6" id="KW-1133">Transmembrane helix</keyword>
<reference evidence="7 8" key="1">
    <citation type="submission" date="2016-10" db="EMBL/GenBank/DDBJ databases">
        <authorList>
            <person name="Varghese N."/>
            <person name="Submissions S."/>
        </authorList>
    </citation>
    <scope>NUCLEOTIDE SEQUENCE [LARGE SCALE GENOMIC DNA]</scope>
    <source>
        <strain evidence="7 8">LMG 22274</strain>
    </source>
</reference>
<feature type="transmembrane region" description="Helical" evidence="6">
    <location>
        <begin position="12"/>
        <end position="34"/>
    </location>
</feature>
<feature type="transmembrane region" description="Helical" evidence="6">
    <location>
        <begin position="257"/>
        <end position="279"/>
    </location>
</feature>
<feature type="transmembrane region" description="Helical" evidence="6">
    <location>
        <begin position="331"/>
        <end position="354"/>
    </location>
</feature>
<dbReference type="GO" id="GO:0005886">
    <property type="term" value="C:plasma membrane"/>
    <property type="evidence" value="ECO:0007669"/>
    <property type="project" value="UniProtKB-SubCell"/>
</dbReference>